<dbReference type="EMBL" id="CP141769">
    <property type="protein sequence ID" value="WRS39313.1"/>
    <property type="molecule type" value="Genomic_DNA"/>
</dbReference>
<name>A0ABZ1CIU6_9PROT</name>
<evidence type="ECO:0000313" key="1">
    <source>
        <dbReference type="EMBL" id="WRS39313.1"/>
    </source>
</evidence>
<keyword evidence="2" id="KW-1185">Reference proteome</keyword>
<organism evidence="1 2">
    <name type="scientific">Thiobacillus sedimenti</name>
    <dbReference type="NCBI Taxonomy" id="3110231"/>
    <lineage>
        <taxon>Bacteria</taxon>
        <taxon>Pseudomonadati</taxon>
        <taxon>Pseudomonadota</taxon>
        <taxon>Betaproteobacteria</taxon>
        <taxon>Nitrosomonadales</taxon>
        <taxon>Thiobacillaceae</taxon>
        <taxon>Thiobacillus</taxon>
    </lineage>
</organism>
<dbReference type="Proteomes" id="UP001334732">
    <property type="component" value="Chromosome"/>
</dbReference>
<dbReference type="RefSeq" id="WP_324779844.1">
    <property type="nucleotide sequence ID" value="NZ_CP141769.1"/>
</dbReference>
<proteinExistence type="predicted"/>
<sequence>MSVQLTAEQSALLQGPVSINVGATGRDGWPCVCRAHGCIVARDRRTVTLLLSARRGRELLDALDAGSGIAAVFSRPSTHATLQLKAARAAHVAVSAALRACNARYAHAFADELAKLGFGPELRQGLIAVMHADDLVALRFAPEIVFDQTPGPDAGRILASA</sequence>
<reference evidence="1 2" key="1">
    <citation type="submission" date="2023-12" db="EMBL/GenBank/DDBJ databases">
        <title>Thiobacillus sedimentum sp. nov., a chemolithoautotrophic sulfur-oxidizing bacterium isolated from freshwater sediment.</title>
        <authorList>
            <person name="Luo J."/>
            <person name="Dai C."/>
        </authorList>
    </citation>
    <scope>NUCLEOTIDE SEQUENCE [LARGE SCALE GENOMIC DNA]</scope>
    <source>
        <strain evidence="1 2">SCUT-2</strain>
    </source>
</reference>
<evidence type="ECO:0000313" key="2">
    <source>
        <dbReference type="Proteomes" id="UP001334732"/>
    </source>
</evidence>
<accession>A0ABZ1CIU6</accession>
<gene>
    <name evidence="1" type="ORF">VA613_00160</name>
</gene>
<protein>
    <recommendedName>
        <fullName evidence="3">Pyridoxamine 5'-phosphate oxidase putative domain-containing protein</fullName>
    </recommendedName>
</protein>
<evidence type="ECO:0008006" key="3">
    <source>
        <dbReference type="Google" id="ProtNLM"/>
    </source>
</evidence>